<dbReference type="PANTHER" id="PTHR43429">
    <property type="entry name" value="PYRIDINE NUCLEOTIDE-DISULFIDE OXIDOREDUCTASE DOMAIN-CONTAINING"/>
    <property type="match status" value="1"/>
</dbReference>
<evidence type="ECO:0000313" key="5">
    <source>
        <dbReference type="EMBL" id="QHI73411.1"/>
    </source>
</evidence>
<evidence type="ECO:0000256" key="2">
    <source>
        <dbReference type="ARBA" id="ARBA00022630"/>
    </source>
</evidence>
<dbReference type="InterPro" id="IPR023753">
    <property type="entry name" value="FAD/NAD-binding_dom"/>
</dbReference>
<comment type="cofactor">
    <cofactor evidence="1">
        <name>FAD</name>
        <dbReference type="ChEBI" id="CHEBI:57692"/>
    </cofactor>
</comment>
<dbReference type="InterPro" id="IPR036188">
    <property type="entry name" value="FAD/NAD-bd_sf"/>
</dbReference>
<dbReference type="Gene3D" id="3.30.390.30">
    <property type="match status" value="1"/>
</dbReference>
<dbReference type="EMBL" id="CP047591">
    <property type="protein sequence ID" value="QHI73411.1"/>
    <property type="molecule type" value="Genomic_DNA"/>
</dbReference>
<dbReference type="KEGG" id="amic:Ami3637_14445"/>
<keyword evidence="3" id="KW-0274">FAD</keyword>
<dbReference type="SUPFAM" id="SSF51905">
    <property type="entry name" value="FAD/NAD(P)-binding domain"/>
    <property type="match status" value="1"/>
</dbReference>
<dbReference type="PANTHER" id="PTHR43429:SF3">
    <property type="entry name" value="NITRITE REDUCTASE [NAD(P)H]"/>
    <property type="match status" value="1"/>
</dbReference>
<evidence type="ECO:0000256" key="1">
    <source>
        <dbReference type="ARBA" id="ARBA00001974"/>
    </source>
</evidence>
<dbReference type="Gene3D" id="3.50.50.60">
    <property type="entry name" value="FAD/NAD(P)-binding domain"/>
    <property type="match status" value="2"/>
</dbReference>
<dbReference type="GO" id="GO:0016491">
    <property type="term" value="F:oxidoreductase activity"/>
    <property type="evidence" value="ECO:0007669"/>
    <property type="project" value="InterPro"/>
</dbReference>
<reference evidence="5 6" key="1">
    <citation type="submission" date="2020-01" db="EMBL/GenBank/DDBJ databases">
        <title>Genomic analysis of Aminipila sp. CBA3637.</title>
        <authorList>
            <person name="Kim Y.B."/>
            <person name="Roh S.W."/>
        </authorList>
    </citation>
    <scope>NUCLEOTIDE SEQUENCE [LARGE SCALE GENOMIC DNA]</scope>
    <source>
        <strain evidence="5 6">CBA3637</strain>
    </source>
</reference>
<evidence type="ECO:0000259" key="4">
    <source>
        <dbReference type="Pfam" id="PF07992"/>
    </source>
</evidence>
<evidence type="ECO:0000256" key="3">
    <source>
        <dbReference type="ARBA" id="ARBA00022827"/>
    </source>
</evidence>
<name>A0A6P1MI45_9FIRM</name>
<dbReference type="PRINTS" id="PR00411">
    <property type="entry name" value="PNDRDTASEI"/>
</dbReference>
<evidence type="ECO:0000313" key="6">
    <source>
        <dbReference type="Proteomes" id="UP000463883"/>
    </source>
</evidence>
<dbReference type="AlphaFoldDB" id="A0A6P1MI45"/>
<dbReference type="InterPro" id="IPR016156">
    <property type="entry name" value="FAD/NAD-linked_Rdtase_dimer_sf"/>
</dbReference>
<gene>
    <name evidence="5" type="ORF">Ami3637_14445</name>
</gene>
<organism evidence="5 6">
    <name type="scientific">Aminipila terrae</name>
    <dbReference type="NCBI Taxonomy" id="2697030"/>
    <lineage>
        <taxon>Bacteria</taxon>
        <taxon>Bacillati</taxon>
        <taxon>Bacillota</taxon>
        <taxon>Clostridia</taxon>
        <taxon>Peptostreptococcales</taxon>
        <taxon>Anaerovoracaceae</taxon>
        <taxon>Aminipila</taxon>
    </lineage>
</organism>
<accession>A0A6P1MI45</accession>
<dbReference type="Proteomes" id="UP000463883">
    <property type="component" value="Chromosome"/>
</dbReference>
<dbReference type="PRINTS" id="PR00368">
    <property type="entry name" value="FADPNR"/>
</dbReference>
<dbReference type="InterPro" id="IPR050260">
    <property type="entry name" value="FAD-bd_OxRdtase"/>
</dbReference>
<dbReference type="Pfam" id="PF07992">
    <property type="entry name" value="Pyr_redox_2"/>
    <property type="match status" value="1"/>
</dbReference>
<feature type="domain" description="FAD/NAD(P)-binding" evidence="4">
    <location>
        <begin position="2"/>
        <end position="290"/>
    </location>
</feature>
<keyword evidence="2" id="KW-0285">Flavoprotein</keyword>
<proteinExistence type="predicted"/>
<dbReference type="RefSeq" id="WP_162363176.1">
    <property type="nucleotide sequence ID" value="NZ_CP047591.1"/>
</dbReference>
<sequence>MRHVIIGAGAAGLTAARRIRELDSTAEIVVISRDEHVHSRCMLHKYLSGERDERTLNFVSPDFFEKNRITWIKSAEVQAIVPDRKNVVLGDNQMVCYDKLLIATGADSFIPPVGDFRTAGNVFGLRNLSDAQEIVKHIKPQGKVIIVGSGLVGMDAAYGLLEKKMDVTVVEMADRILPIQLDEAAGNEYKKLFEKAGCKFILNRKASETILDSQNNVSQLILDDKTVLDCDVIIVAAGVRPAIACTIESGIDVEKNIKVNEYMETSVRDIYAAGDVAGMSGIWPNAMKQGCTAAENMCGNRTAYEDTYAMKNTINFFGLVTLSLGRGQVQEGDKVVIREDSKCYKRAIIREDKLDSVLLQGNMDYAGVYQYLIKNNIKLKAEDDIFKKSFADYYKVRTDGQYEYNL</sequence>
<protein>
    <submittedName>
        <fullName evidence="5">FAD-dependent oxidoreductase</fullName>
    </submittedName>
</protein>
<keyword evidence="6" id="KW-1185">Reference proteome</keyword>